<accession>A0A2N0NSH0</accession>
<organism evidence="1 2">
    <name type="scientific">Rhizophagus irregularis</name>
    <dbReference type="NCBI Taxonomy" id="588596"/>
    <lineage>
        <taxon>Eukaryota</taxon>
        <taxon>Fungi</taxon>
        <taxon>Fungi incertae sedis</taxon>
        <taxon>Mucoromycota</taxon>
        <taxon>Glomeromycotina</taxon>
        <taxon>Glomeromycetes</taxon>
        <taxon>Glomerales</taxon>
        <taxon>Glomeraceae</taxon>
        <taxon>Rhizophagus</taxon>
    </lineage>
</organism>
<protein>
    <submittedName>
        <fullName evidence="1">Uncharacterized protein</fullName>
    </submittedName>
</protein>
<dbReference type="AlphaFoldDB" id="A0A2N0NSH0"/>
<evidence type="ECO:0000313" key="2">
    <source>
        <dbReference type="Proteomes" id="UP000232722"/>
    </source>
</evidence>
<proteinExistence type="predicted"/>
<reference evidence="1 2" key="2">
    <citation type="submission" date="2017-09" db="EMBL/GenBank/DDBJ databases">
        <title>Extensive intraspecific genome diversity in a model arbuscular mycorrhizal fungus.</title>
        <authorList>
            <person name="Chen E.C."/>
            <person name="Morin E."/>
            <person name="Beaudet D."/>
            <person name="Noel J."/>
            <person name="Ndikumana S."/>
            <person name="Charron P."/>
            <person name="St-Onge C."/>
            <person name="Giorgi J."/>
            <person name="Grigoriev I.V."/>
            <person name="Roux C."/>
            <person name="Martin F.M."/>
            <person name="Corradi N."/>
        </authorList>
    </citation>
    <scope>NUCLEOTIDE SEQUENCE [LARGE SCALE GENOMIC DNA]</scope>
    <source>
        <strain evidence="1 2">A5</strain>
    </source>
</reference>
<dbReference type="EMBL" id="LLXJ01003168">
    <property type="protein sequence ID" value="PKB97502.1"/>
    <property type="molecule type" value="Genomic_DNA"/>
</dbReference>
<reference evidence="1 2" key="1">
    <citation type="submission" date="2016-04" db="EMBL/GenBank/DDBJ databases">
        <title>Genome analyses suggest a sexual origin of heterokaryosis in a supposedly ancient asexual fungus.</title>
        <authorList>
            <person name="Ropars J."/>
            <person name="Sedzielewska K."/>
            <person name="Noel J."/>
            <person name="Charron P."/>
            <person name="Farinelli L."/>
            <person name="Marton T."/>
            <person name="Kruger M."/>
            <person name="Pelin A."/>
            <person name="Brachmann A."/>
            <person name="Corradi N."/>
        </authorList>
    </citation>
    <scope>NUCLEOTIDE SEQUENCE [LARGE SCALE GENOMIC DNA]</scope>
    <source>
        <strain evidence="1 2">A5</strain>
    </source>
</reference>
<comment type="caution">
    <text evidence="1">The sequence shown here is derived from an EMBL/GenBank/DDBJ whole genome shotgun (WGS) entry which is preliminary data.</text>
</comment>
<sequence>MPRLPIDYIACTIALLNSTPLRLLQTQLLKLPNLSLLDGRIPLFDYMMPKAFKAYYPILLGQCSPDHTPFWYKDIQRQTTISFDSNNRLVDGYIIPLPVNNPTYFDLESCLSSPPTTMNWIVTLDEFGSPIFGKQLLVQPVRGICSIVHWISPDCESSPEDGVHLHYNRWDIAPNFSPIDAIEASVIPTTVEFSAAAVFANSPLIPSTDSRYLFIYFM</sequence>
<dbReference type="Proteomes" id="UP000232722">
    <property type="component" value="Unassembled WGS sequence"/>
</dbReference>
<name>A0A2N0NSH0_9GLOM</name>
<evidence type="ECO:0000313" key="1">
    <source>
        <dbReference type="EMBL" id="PKB97502.1"/>
    </source>
</evidence>
<gene>
    <name evidence="1" type="ORF">RhiirA5_433028</name>
</gene>